<dbReference type="Gene3D" id="3.40.1580.10">
    <property type="entry name" value="SMI1/KNR4-like"/>
    <property type="match status" value="1"/>
</dbReference>
<name>A0AAU7CQQ1_9BACT</name>
<organism evidence="2">
    <name type="scientific">Singulisphaera sp. Ch08</name>
    <dbReference type="NCBI Taxonomy" id="3120278"/>
    <lineage>
        <taxon>Bacteria</taxon>
        <taxon>Pseudomonadati</taxon>
        <taxon>Planctomycetota</taxon>
        <taxon>Planctomycetia</taxon>
        <taxon>Isosphaerales</taxon>
        <taxon>Isosphaeraceae</taxon>
        <taxon>Singulisphaera</taxon>
    </lineage>
</organism>
<dbReference type="Pfam" id="PF14567">
    <property type="entry name" value="SUKH_5"/>
    <property type="match status" value="1"/>
</dbReference>
<gene>
    <name evidence="2" type="ORF">V5E97_14820</name>
</gene>
<dbReference type="SMART" id="SM00860">
    <property type="entry name" value="SMI1_KNR4"/>
    <property type="match status" value="1"/>
</dbReference>
<accession>A0AAU7CQQ1</accession>
<evidence type="ECO:0000313" key="2">
    <source>
        <dbReference type="EMBL" id="XBH07262.1"/>
    </source>
</evidence>
<protein>
    <submittedName>
        <fullName evidence="2">SMI1/KNR4 family protein</fullName>
    </submittedName>
</protein>
<dbReference type="InterPro" id="IPR018958">
    <property type="entry name" value="Knr4/Smi1-like_dom"/>
</dbReference>
<reference evidence="2" key="1">
    <citation type="submission" date="2024-05" db="EMBL/GenBank/DDBJ databases">
        <title>Planctomycetes of the genus Singulisphaera possess chitinolytic capabilities.</title>
        <authorList>
            <person name="Ivanova A."/>
        </authorList>
    </citation>
    <scope>NUCLEOTIDE SEQUENCE</scope>
    <source>
        <strain evidence="2">Ch08T</strain>
    </source>
</reference>
<dbReference type="SUPFAM" id="SSF160631">
    <property type="entry name" value="SMI1/KNR4-like"/>
    <property type="match status" value="1"/>
</dbReference>
<feature type="domain" description="Knr4/Smi1-like" evidence="1">
    <location>
        <begin position="23"/>
        <end position="131"/>
    </location>
</feature>
<dbReference type="RefSeq" id="WP_406700105.1">
    <property type="nucleotide sequence ID" value="NZ_CP155447.1"/>
</dbReference>
<dbReference type="InterPro" id="IPR037883">
    <property type="entry name" value="Knr4/Smi1-like_sf"/>
</dbReference>
<sequence length="138" mass="16065">MKIDEAIQELRRRNHPPPLPVRLPTPGEVETAEQRLGVQFHPDFLRYLMEASDISYSIFEPVTITRAESHTDLLRVAEKAWGRFDVPRDLLPICEHNADFYCMNPAGEIVFYSHNGWPSTKWPSLADWIEDVWLEDFA</sequence>
<evidence type="ECO:0000259" key="1">
    <source>
        <dbReference type="SMART" id="SM00860"/>
    </source>
</evidence>
<dbReference type="AlphaFoldDB" id="A0AAU7CQQ1"/>
<proteinExistence type="predicted"/>
<dbReference type="EMBL" id="CP155447">
    <property type="protein sequence ID" value="XBH07262.1"/>
    <property type="molecule type" value="Genomic_DNA"/>
</dbReference>